<gene>
    <name evidence="1" type="ORF">CITCOLO1_LOCUS17373</name>
</gene>
<protein>
    <submittedName>
        <fullName evidence="1">Uncharacterized protein</fullName>
    </submittedName>
</protein>
<keyword evidence="2" id="KW-1185">Reference proteome</keyword>
<reference evidence="1 2" key="1">
    <citation type="submission" date="2024-03" db="EMBL/GenBank/DDBJ databases">
        <authorList>
            <person name="Gkanogiannis A."/>
            <person name="Becerra Lopez-Lavalle L."/>
        </authorList>
    </citation>
    <scope>NUCLEOTIDE SEQUENCE [LARGE SCALE GENOMIC DNA]</scope>
</reference>
<dbReference type="Proteomes" id="UP001642487">
    <property type="component" value="Chromosome 7"/>
</dbReference>
<dbReference type="EMBL" id="OZ021741">
    <property type="protein sequence ID" value="CAK9325120.1"/>
    <property type="molecule type" value="Genomic_DNA"/>
</dbReference>
<proteinExistence type="predicted"/>
<evidence type="ECO:0000313" key="1">
    <source>
        <dbReference type="EMBL" id="CAK9325120.1"/>
    </source>
</evidence>
<sequence length="78" mass="8690">MCELGELGAKFDQCSFVCCSSISECIFIVFMDEKFNELSVFFIWVMRVIDRTCYGASINLSLPKATISVTPFAVASDN</sequence>
<name>A0ABP0Z012_9ROSI</name>
<evidence type="ECO:0000313" key="2">
    <source>
        <dbReference type="Proteomes" id="UP001642487"/>
    </source>
</evidence>
<accession>A0ABP0Z012</accession>
<organism evidence="1 2">
    <name type="scientific">Citrullus colocynthis</name>
    <name type="common">colocynth</name>
    <dbReference type="NCBI Taxonomy" id="252529"/>
    <lineage>
        <taxon>Eukaryota</taxon>
        <taxon>Viridiplantae</taxon>
        <taxon>Streptophyta</taxon>
        <taxon>Embryophyta</taxon>
        <taxon>Tracheophyta</taxon>
        <taxon>Spermatophyta</taxon>
        <taxon>Magnoliopsida</taxon>
        <taxon>eudicotyledons</taxon>
        <taxon>Gunneridae</taxon>
        <taxon>Pentapetalae</taxon>
        <taxon>rosids</taxon>
        <taxon>fabids</taxon>
        <taxon>Cucurbitales</taxon>
        <taxon>Cucurbitaceae</taxon>
        <taxon>Benincaseae</taxon>
        <taxon>Citrullus</taxon>
    </lineage>
</organism>